<accession>A0ABS6K030</accession>
<dbReference type="Pfam" id="PF07963">
    <property type="entry name" value="N_methyl"/>
    <property type="match status" value="1"/>
</dbReference>
<dbReference type="RefSeq" id="WP_088074865.1">
    <property type="nucleotide sequence ID" value="NZ_JAHQCR010000088.1"/>
</dbReference>
<sequence length="108" mass="12724">MFRSSDGFSFIEVIIALFIFSVVAGTLLPAIITVQQERFSVRQERYAEELINQIVYDFQKEKGVEIVNYQNTTYIIHRYVAGDNRKYCVNWEGKNGREYERCLLGKRE</sequence>
<evidence type="ECO:0000313" key="4">
    <source>
        <dbReference type="EMBL" id="MBU9724193.1"/>
    </source>
</evidence>
<dbReference type="Proteomes" id="UP000790580">
    <property type="component" value="Unassembled WGS sequence"/>
</dbReference>
<keyword evidence="3" id="KW-0472">Membrane</keyword>
<evidence type="ECO:0000256" key="3">
    <source>
        <dbReference type="SAM" id="Phobius"/>
    </source>
</evidence>
<organism evidence="4 5">
    <name type="scientific">Evansella alkalicola</name>
    <dbReference type="NCBI Taxonomy" id="745819"/>
    <lineage>
        <taxon>Bacteria</taxon>
        <taxon>Bacillati</taxon>
        <taxon>Bacillota</taxon>
        <taxon>Bacilli</taxon>
        <taxon>Bacillales</taxon>
        <taxon>Bacillaceae</taxon>
        <taxon>Evansella</taxon>
    </lineage>
</organism>
<evidence type="ECO:0000256" key="1">
    <source>
        <dbReference type="ARBA" id="ARBA00004241"/>
    </source>
</evidence>
<dbReference type="EMBL" id="JAHQCR010000088">
    <property type="protein sequence ID" value="MBU9724193.1"/>
    <property type="molecule type" value="Genomic_DNA"/>
</dbReference>
<comment type="caution">
    <text evidence="4">The sequence shown here is derived from an EMBL/GenBank/DDBJ whole genome shotgun (WGS) entry which is preliminary data.</text>
</comment>
<comment type="subcellular location">
    <subcellularLocation>
        <location evidence="1">Cell surface</location>
    </subcellularLocation>
</comment>
<dbReference type="InterPro" id="IPR012902">
    <property type="entry name" value="N_methyl_site"/>
</dbReference>
<keyword evidence="2" id="KW-0178">Competence</keyword>
<evidence type="ECO:0000256" key="2">
    <source>
        <dbReference type="ARBA" id="ARBA00023287"/>
    </source>
</evidence>
<name>A0ABS6K030_9BACI</name>
<keyword evidence="3" id="KW-1133">Transmembrane helix</keyword>
<protein>
    <submittedName>
        <fullName evidence="4">Prepilin-type N-terminal cleavage/methylation domain-containing protein</fullName>
    </submittedName>
</protein>
<feature type="transmembrane region" description="Helical" evidence="3">
    <location>
        <begin position="13"/>
        <end position="34"/>
    </location>
</feature>
<dbReference type="NCBIfam" id="TIGR02532">
    <property type="entry name" value="IV_pilin_GFxxxE"/>
    <property type="match status" value="1"/>
</dbReference>
<proteinExistence type="predicted"/>
<gene>
    <name evidence="4" type="ORF">KS407_22475</name>
</gene>
<keyword evidence="5" id="KW-1185">Reference proteome</keyword>
<evidence type="ECO:0000313" key="5">
    <source>
        <dbReference type="Proteomes" id="UP000790580"/>
    </source>
</evidence>
<keyword evidence="3" id="KW-0812">Transmembrane</keyword>
<reference evidence="4 5" key="1">
    <citation type="submission" date="2021-06" db="EMBL/GenBank/DDBJ databases">
        <title>Bacillus sp. RD4P76, an endophyte from a halophyte.</title>
        <authorList>
            <person name="Sun J.-Q."/>
        </authorList>
    </citation>
    <scope>NUCLEOTIDE SEQUENCE [LARGE SCALE GENOMIC DNA]</scope>
    <source>
        <strain evidence="4 5">JCM 17098</strain>
    </source>
</reference>